<dbReference type="Proteomes" id="UP000013827">
    <property type="component" value="Unassembled WGS sequence"/>
</dbReference>
<feature type="region of interest" description="Disordered" evidence="1">
    <location>
        <begin position="1"/>
        <end position="94"/>
    </location>
</feature>
<evidence type="ECO:0000313" key="2">
    <source>
        <dbReference type="EnsemblProtists" id="EOD18411"/>
    </source>
</evidence>
<reference evidence="2" key="2">
    <citation type="submission" date="2024-10" db="UniProtKB">
        <authorList>
            <consortium name="EnsemblProtists"/>
        </authorList>
    </citation>
    <scope>IDENTIFICATION</scope>
</reference>
<sequence length="138" mass="16044">MCEPVRSRRRRRRRRRNDRGGRSSGRPGQRPYRACPSRRRSTPDTHRADGRVPAATRYSRTTFEGKRRLFSASEEQPSRRRCSPPRPRQTSAIGAPCRRDQLLFRTHFSGILLARRRLLVASPCYEASVLCPRGLDRN</sequence>
<accession>A0A0D3J4H6</accession>
<feature type="compositionally biased region" description="Basic residues" evidence="1">
    <location>
        <begin position="7"/>
        <end position="17"/>
    </location>
</feature>
<evidence type="ECO:0000256" key="1">
    <source>
        <dbReference type="SAM" id="MobiDB-lite"/>
    </source>
</evidence>
<name>A0A0D3J4H6_EMIH1</name>
<keyword evidence="3" id="KW-1185">Reference proteome</keyword>
<dbReference type="PaxDb" id="2903-EOD18411"/>
<protein>
    <submittedName>
        <fullName evidence="2">Uncharacterized protein</fullName>
    </submittedName>
</protein>
<reference evidence="3" key="1">
    <citation type="journal article" date="2013" name="Nature">
        <title>Pan genome of the phytoplankton Emiliania underpins its global distribution.</title>
        <authorList>
            <person name="Read B.A."/>
            <person name="Kegel J."/>
            <person name="Klute M.J."/>
            <person name="Kuo A."/>
            <person name="Lefebvre S.C."/>
            <person name="Maumus F."/>
            <person name="Mayer C."/>
            <person name="Miller J."/>
            <person name="Monier A."/>
            <person name="Salamov A."/>
            <person name="Young J."/>
            <person name="Aguilar M."/>
            <person name="Claverie J.M."/>
            <person name="Frickenhaus S."/>
            <person name="Gonzalez K."/>
            <person name="Herman E.K."/>
            <person name="Lin Y.C."/>
            <person name="Napier J."/>
            <person name="Ogata H."/>
            <person name="Sarno A.F."/>
            <person name="Shmutz J."/>
            <person name="Schroeder D."/>
            <person name="de Vargas C."/>
            <person name="Verret F."/>
            <person name="von Dassow P."/>
            <person name="Valentin K."/>
            <person name="Van de Peer Y."/>
            <person name="Wheeler G."/>
            <person name="Dacks J.B."/>
            <person name="Delwiche C.F."/>
            <person name="Dyhrman S.T."/>
            <person name="Glockner G."/>
            <person name="John U."/>
            <person name="Richards T."/>
            <person name="Worden A.Z."/>
            <person name="Zhang X."/>
            <person name="Grigoriev I.V."/>
            <person name="Allen A.E."/>
            <person name="Bidle K."/>
            <person name="Borodovsky M."/>
            <person name="Bowler C."/>
            <person name="Brownlee C."/>
            <person name="Cock J.M."/>
            <person name="Elias M."/>
            <person name="Gladyshev V.N."/>
            <person name="Groth M."/>
            <person name="Guda C."/>
            <person name="Hadaegh A."/>
            <person name="Iglesias-Rodriguez M.D."/>
            <person name="Jenkins J."/>
            <person name="Jones B.M."/>
            <person name="Lawson T."/>
            <person name="Leese F."/>
            <person name="Lindquist E."/>
            <person name="Lobanov A."/>
            <person name="Lomsadze A."/>
            <person name="Malik S.B."/>
            <person name="Marsh M.E."/>
            <person name="Mackinder L."/>
            <person name="Mock T."/>
            <person name="Mueller-Roeber B."/>
            <person name="Pagarete A."/>
            <person name="Parker M."/>
            <person name="Probert I."/>
            <person name="Quesneville H."/>
            <person name="Raines C."/>
            <person name="Rensing S.A."/>
            <person name="Riano-Pachon D.M."/>
            <person name="Richier S."/>
            <person name="Rokitta S."/>
            <person name="Shiraiwa Y."/>
            <person name="Soanes D.M."/>
            <person name="van der Giezen M."/>
            <person name="Wahlund T.M."/>
            <person name="Williams B."/>
            <person name="Wilson W."/>
            <person name="Wolfe G."/>
            <person name="Wurch L.L."/>
        </authorList>
    </citation>
    <scope>NUCLEOTIDE SEQUENCE</scope>
</reference>
<evidence type="ECO:0000313" key="3">
    <source>
        <dbReference type="Proteomes" id="UP000013827"/>
    </source>
</evidence>
<dbReference type="EnsemblProtists" id="EOD18411">
    <property type="protein sequence ID" value="EOD18411"/>
    <property type="gene ID" value="EMIHUDRAFT_448052"/>
</dbReference>
<dbReference type="AlphaFoldDB" id="A0A0D3J4H6"/>
<feature type="compositionally biased region" description="Basic and acidic residues" evidence="1">
    <location>
        <begin position="41"/>
        <end position="50"/>
    </location>
</feature>
<proteinExistence type="predicted"/>
<organism evidence="2 3">
    <name type="scientific">Emiliania huxleyi (strain CCMP1516)</name>
    <dbReference type="NCBI Taxonomy" id="280463"/>
    <lineage>
        <taxon>Eukaryota</taxon>
        <taxon>Haptista</taxon>
        <taxon>Haptophyta</taxon>
        <taxon>Prymnesiophyceae</taxon>
        <taxon>Isochrysidales</taxon>
        <taxon>Noelaerhabdaceae</taxon>
        <taxon>Emiliania</taxon>
    </lineage>
</organism>